<proteinExistence type="predicted"/>
<feature type="transmembrane region" description="Helical" evidence="1">
    <location>
        <begin position="66"/>
        <end position="86"/>
    </location>
</feature>
<keyword evidence="1" id="KW-1133">Transmembrane helix</keyword>
<reference evidence="3" key="1">
    <citation type="submission" date="2017-02" db="EMBL/GenBank/DDBJ databases">
        <authorList>
            <person name="Varghese N."/>
            <person name="Submissions S."/>
        </authorList>
    </citation>
    <scope>NUCLEOTIDE SEQUENCE [LARGE SCALE GENOMIC DNA]</scope>
    <source>
        <strain evidence="3">9H-4</strain>
    </source>
</reference>
<evidence type="ECO:0008006" key="4">
    <source>
        <dbReference type="Google" id="ProtNLM"/>
    </source>
</evidence>
<dbReference type="Proteomes" id="UP000191040">
    <property type="component" value="Chromosome I"/>
</dbReference>
<evidence type="ECO:0000313" key="3">
    <source>
        <dbReference type="Proteomes" id="UP000191040"/>
    </source>
</evidence>
<evidence type="ECO:0000256" key="1">
    <source>
        <dbReference type="SAM" id="Phobius"/>
    </source>
</evidence>
<dbReference type="EMBL" id="LT796768">
    <property type="protein sequence ID" value="SKB08157.1"/>
    <property type="molecule type" value="Genomic_DNA"/>
</dbReference>
<protein>
    <recommendedName>
        <fullName evidence="4">DUF3017 domain-containing protein</fullName>
    </recommendedName>
</protein>
<evidence type="ECO:0000313" key="2">
    <source>
        <dbReference type="EMBL" id="SKB08157.1"/>
    </source>
</evidence>
<dbReference type="Pfam" id="PF11222">
    <property type="entry name" value="DUF3017"/>
    <property type="match status" value="1"/>
</dbReference>
<dbReference type="AlphaFoldDB" id="A0A1T4Z283"/>
<keyword evidence="3" id="KW-1185">Reference proteome</keyword>
<feature type="transmembrane region" description="Helical" evidence="1">
    <location>
        <begin position="35"/>
        <end position="54"/>
    </location>
</feature>
<accession>A0A1T4Z283</accession>
<sequence>MKLPRSYGSRIYLLHLVAVAVGLGLIAVGPWRVGVLVIGASFLVAAAFRMVVPLDHTGMLRVRGKLFDVTWMGFLGASLVVLALIVPS</sequence>
<name>A0A1T4Z283_9ACTN</name>
<dbReference type="STRING" id="1736691.SAMN06295964_2031"/>
<feature type="transmembrane region" description="Helical" evidence="1">
    <location>
        <begin position="12"/>
        <end position="29"/>
    </location>
</feature>
<keyword evidence="1" id="KW-0812">Transmembrane</keyword>
<gene>
    <name evidence="2" type="ORF">SAMN06295964_2031</name>
</gene>
<dbReference type="RefSeq" id="WP_172806321.1">
    <property type="nucleotide sequence ID" value="NZ_LT796768.1"/>
</dbReference>
<organism evidence="2 3">
    <name type="scientific">Aeromicrobium choanae</name>
    <dbReference type="NCBI Taxonomy" id="1736691"/>
    <lineage>
        <taxon>Bacteria</taxon>
        <taxon>Bacillati</taxon>
        <taxon>Actinomycetota</taxon>
        <taxon>Actinomycetes</taxon>
        <taxon>Propionibacteriales</taxon>
        <taxon>Nocardioidaceae</taxon>
        <taxon>Aeromicrobium</taxon>
    </lineage>
</organism>
<dbReference type="InterPro" id="IPR021385">
    <property type="entry name" value="DUF3017"/>
</dbReference>
<keyword evidence="1" id="KW-0472">Membrane</keyword>